<keyword evidence="1" id="KW-1133">Transmembrane helix</keyword>
<evidence type="ECO:0008006" key="3">
    <source>
        <dbReference type="Google" id="ProtNLM"/>
    </source>
</evidence>
<dbReference type="KEGG" id="vih:AB0763_05565"/>
<name>A0AB39HF91_9VIBR</name>
<accession>A0AB39HF91</accession>
<evidence type="ECO:0000313" key="2">
    <source>
        <dbReference type="EMBL" id="XDK26107.1"/>
    </source>
</evidence>
<protein>
    <recommendedName>
        <fullName evidence="3">Phage holin family protein</fullName>
    </recommendedName>
</protein>
<dbReference type="AlphaFoldDB" id="A0AB39HF91"/>
<organism evidence="2">
    <name type="scientific">Vibrio sp. HB236076</name>
    <dbReference type="NCBI Taxonomy" id="3232307"/>
    <lineage>
        <taxon>Bacteria</taxon>
        <taxon>Pseudomonadati</taxon>
        <taxon>Pseudomonadota</taxon>
        <taxon>Gammaproteobacteria</taxon>
        <taxon>Vibrionales</taxon>
        <taxon>Vibrionaceae</taxon>
        <taxon>Vibrio</taxon>
    </lineage>
</organism>
<feature type="transmembrane region" description="Helical" evidence="1">
    <location>
        <begin position="103"/>
        <end position="126"/>
    </location>
</feature>
<feature type="transmembrane region" description="Helical" evidence="1">
    <location>
        <begin position="69"/>
        <end position="97"/>
    </location>
</feature>
<proteinExistence type="predicted"/>
<sequence>MKEKPDHDRATEDSGSAEQSELQELLNLCLALLSSIDDSKRKTLRWLTHTRSLFFLELNTAVIALQRKLFIALLVFFLTIIFIVGICVLIGAVFYQWFPSLPLSALVSVMCLGMFIISSVCYFRYLDRFMAFNNTREQIKQGVDIVSKRQSESD</sequence>
<keyword evidence="1" id="KW-0812">Transmembrane</keyword>
<evidence type="ECO:0000256" key="1">
    <source>
        <dbReference type="SAM" id="Phobius"/>
    </source>
</evidence>
<reference evidence="2" key="1">
    <citation type="submission" date="2024-07" db="EMBL/GenBank/DDBJ databases">
        <title>Genome Analysis of a Potential Novel Vibrio Species Secreting pH- and Thermo-stable Alginate Lyase and its Application in Producing Alginate Oligosaccharides.</title>
        <authorList>
            <person name="Huang H."/>
            <person name="Bao K."/>
        </authorList>
    </citation>
    <scope>NUCLEOTIDE SEQUENCE</scope>
    <source>
        <strain evidence="2">HB236076</strain>
    </source>
</reference>
<keyword evidence="1" id="KW-0472">Membrane</keyword>
<dbReference type="RefSeq" id="WP_306101726.1">
    <property type="nucleotide sequence ID" value="NZ_CP162601.1"/>
</dbReference>
<gene>
    <name evidence="2" type="ORF">AB0763_05565</name>
</gene>
<dbReference type="EMBL" id="CP162601">
    <property type="protein sequence ID" value="XDK26107.1"/>
    <property type="molecule type" value="Genomic_DNA"/>
</dbReference>